<dbReference type="RefSeq" id="WP_106472093.1">
    <property type="nucleotide sequence ID" value="NZ_CP027665.1"/>
</dbReference>
<evidence type="ECO:0000313" key="7">
    <source>
        <dbReference type="Proteomes" id="UP000237655"/>
    </source>
</evidence>
<dbReference type="InterPro" id="IPR011057">
    <property type="entry name" value="Mss4-like_sf"/>
</dbReference>
<sequence>MRKGSCLCGGISFEIDGEMNPPTACHCSQCRRQSGHVWASAVVAQDALTLTAQDTLRWYRASTTASRGFCGTCGSFLFWKHDDEDTISVALGSIDPPTGLALARHIFVADKGDYYDITDGLPQRAQ</sequence>
<proteinExistence type="inferred from homology"/>
<dbReference type="InterPro" id="IPR006913">
    <property type="entry name" value="CENP-V/GFA"/>
</dbReference>
<dbReference type="EMBL" id="CP027665">
    <property type="protein sequence ID" value="AVO37775.1"/>
    <property type="molecule type" value="Genomic_DNA"/>
</dbReference>
<keyword evidence="7" id="KW-1185">Reference proteome</keyword>
<name>A0A2S0MPH3_9RHOB</name>
<feature type="domain" description="CENP-V/GFA" evidence="5">
    <location>
        <begin position="2"/>
        <end position="116"/>
    </location>
</feature>
<comment type="similarity">
    <text evidence="1">Belongs to the Gfa family.</text>
</comment>
<evidence type="ECO:0000256" key="4">
    <source>
        <dbReference type="ARBA" id="ARBA00023239"/>
    </source>
</evidence>
<keyword evidence="3" id="KW-0862">Zinc</keyword>
<evidence type="ECO:0000256" key="3">
    <source>
        <dbReference type="ARBA" id="ARBA00022833"/>
    </source>
</evidence>
<dbReference type="Pfam" id="PF04828">
    <property type="entry name" value="GFA"/>
    <property type="match status" value="1"/>
</dbReference>
<dbReference type="GO" id="GO:0046872">
    <property type="term" value="F:metal ion binding"/>
    <property type="evidence" value="ECO:0007669"/>
    <property type="project" value="UniProtKB-KW"/>
</dbReference>
<keyword evidence="4" id="KW-0456">Lyase</keyword>
<dbReference type="Proteomes" id="UP000237655">
    <property type="component" value="Chromosome"/>
</dbReference>
<evidence type="ECO:0000259" key="5">
    <source>
        <dbReference type="PROSITE" id="PS51891"/>
    </source>
</evidence>
<dbReference type="PROSITE" id="PS51891">
    <property type="entry name" value="CENP_V_GFA"/>
    <property type="match status" value="1"/>
</dbReference>
<dbReference type="KEGG" id="thas:C6Y53_08725"/>
<dbReference type="AlphaFoldDB" id="A0A2S0MPH3"/>
<evidence type="ECO:0000256" key="2">
    <source>
        <dbReference type="ARBA" id="ARBA00022723"/>
    </source>
</evidence>
<evidence type="ECO:0000256" key="1">
    <source>
        <dbReference type="ARBA" id="ARBA00005495"/>
    </source>
</evidence>
<dbReference type="GO" id="GO:0016846">
    <property type="term" value="F:carbon-sulfur lyase activity"/>
    <property type="evidence" value="ECO:0007669"/>
    <property type="project" value="InterPro"/>
</dbReference>
<gene>
    <name evidence="6" type="ORF">C6Y53_08725</name>
</gene>
<dbReference type="PANTHER" id="PTHR33337:SF40">
    <property type="entry name" value="CENP-V_GFA DOMAIN-CONTAINING PROTEIN-RELATED"/>
    <property type="match status" value="1"/>
</dbReference>
<keyword evidence="2" id="KW-0479">Metal-binding</keyword>
<dbReference type="SUPFAM" id="SSF51316">
    <property type="entry name" value="Mss4-like"/>
    <property type="match status" value="1"/>
</dbReference>
<reference evidence="7" key="1">
    <citation type="submission" date="2018-03" db="EMBL/GenBank/DDBJ databases">
        <title>Genomic analysis of the strain SH-1 isolated from shrimp intestine.</title>
        <authorList>
            <person name="Kim Y.-S."/>
            <person name="Kim S.-E."/>
            <person name="Kim K.-H."/>
        </authorList>
    </citation>
    <scope>NUCLEOTIDE SEQUENCE [LARGE SCALE GENOMIC DNA]</scope>
    <source>
        <strain evidence="7">SH-1</strain>
    </source>
</reference>
<protein>
    <submittedName>
        <fullName evidence="6">GFA family protein</fullName>
    </submittedName>
</protein>
<dbReference type="PANTHER" id="PTHR33337">
    <property type="entry name" value="GFA DOMAIN-CONTAINING PROTEIN"/>
    <property type="match status" value="1"/>
</dbReference>
<evidence type="ECO:0000313" key="6">
    <source>
        <dbReference type="EMBL" id="AVO37775.1"/>
    </source>
</evidence>
<organism evidence="6 7">
    <name type="scientific">Pukyongiella litopenaei</name>
    <dbReference type="NCBI Taxonomy" id="2605946"/>
    <lineage>
        <taxon>Bacteria</taxon>
        <taxon>Pseudomonadati</taxon>
        <taxon>Pseudomonadota</taxon>
        <taxon>Alphaproteobacteria</taxon>
        <taxon>Rhodobacterales</taxon>
        <taxon>Paracoccaceae</taxon>
        <taxon>Pukyongiella</taxon>
    </lineage>
</organism>
<accession>A0A2S0MPH3</accession>
<dbReference type="Gene3D" id="3.90.1590.10">
    <property type="entry name" value="glutathione-dependent formaldehyde- activating enzyme (gfa)"/>
    <property type="match status" value="1"/>
</dbReference>